<dbReference type="GO" id="GO:0007052">
    <property type="term" value="P:mitotic spindle organization"/>
    <property type="evidence" value="ECO:0007669"/>
    <property type="project" value="TreeGrafter"/>
</dbReference>
<dbReference type="Gene3D" id="3.40.850.10">
    <property type="entry name" value="Kinesin motor domain"/>
    <property type="match status" value="2"/>
</dbReference>
<accession>A0A8B7NX53</accession>
<dbReference type="PANTHER" id="PTHR47969:SF15">
    <property type="entry name" value="CHROMOSOME-ASSOCIATED KINESIN KIF4A-RELATED"/>
    <property type="match status" value="1"/>
</dbReference>
<dbReference type="GO" id="GO:0005875">
    <property type="term" value="C:microtubule associated complex"/>
    <property type="evidence" value="ECO:0007669"/>
    <property type="project" value="TreeGrafter"/>
</dbReference>
<evidence type="ECO:0000313" key="12">
    <source>
        <dbReference type="RefSeq" id="XP_018018379.1"/>
    </source>
</evidence>
<sequence length="1371" mass="150617">MCAVHCVILLAQAQRRAQSCRNSSTATAAVQQLQQALQQYELRVKAINYFNSIIEATKTPVEEVAKVSARVQELRSELEELHTIVRTGEQRQQQLQHLARNRVRKAHTDPHAAGDDADGETVLVELPPSPAADIANFRALGGYDSRTDGNKSRDENLAVSRAAEDVGFANGPSSDVNDNCNSASAVNHLHTNIDTGDRIGVRSPTHTNSGVMTGNVNTSDQNKASTPLVSDLKASGGMNGHGVFGTRGPNTSSAEKPATPVASHPTAVARRTGKSSTKAVVSLQGLSQPHKRRLVTSSSEQVTSSQEGGSEVATARQAAVLRQEVAALRDARNALIAYRQRLSKKIQKGVRESRRWEAERRFMEVDEAVEAVDSSIEQKNELICGSATLLHATSSTLLLQGKLLDRLLNLSLDEIRALMVKYFSRVIDIRIEFRKQEIAYTELELQFEDQSRLLQKLEWSYEQASLDMERRCAVQQRHFLHYLHKLFRHIDAQETAMQLARETALPFTLDADSDKFRASESDVRQLEMNLYYYKQQCQQLKTLVRQQQGLGYDFQPLFQQQLLQQQQQLQLRQPCDDSKKEKTDTGRSCGERRTDSETRVCPFVDGEICNGKNNGHSSAVEAAPAASQIILGQDHFCDFDAVFGADVSQKELYAACLEDLVQHFWQGYNVSVVGYGSCRSGKTYTITGPGFLWAMNEEEFGLLPRAVRQLYTHIAEHRDAGGGMPEVRVSVSYLMLCGGAVYDLLMGQSHLTPLPVLSDHKGSVMVPGLSSVDCSNITEVLNCLEAGLLARNNHLSPGASTVQSAAGGSIINDVLVNDNLSVKHVAVESRRHKHDCGGASTHRDSHASFTITLQQRKVANDGRPFIVCSRLNFVDLGGIEEIKSSSTTLNEEPSMTSSLMPGSSNNGYYIHPPQSVTLHSRDPSAVGSTDSNLYSNTEVLGGVTALMKSADSRQIFEAEESHGSSAEVMNNMDDSKENICVMSQSQKEDYLLAKENPIIRSHSDAEFFKRRFSGEFNSFSNANEALNDDEDVASLSADGKDYSLMTADHQCLADVIKSLVNRNHVGPVPYARSMLTQLLKESLGGNCLTLLVCCASPRQEDLPATLVAMKYGGLARYIINRPRVNDITSEVAALLADAQCSCILKLDVFSEMMTSPDASSEEEEGAVNVGAVSIEKMDTERSLSDNEANVVPAPSDAALHNYSPGESNVMHEVHPTASTYQDLHEDLLDGSSAEEDQDLQSEDSDMDMDSCESDSSSSDEGEDVVAAVNATPSRRRNASCEAAGIAATAQQLWLADHSTAPLALHAKEANKRRQRELRETIKEKECQLRSMQRGAAEKEELLRQNREKLVGLQRLIDRDTILLAQAQRRAQ</sequence>
<evidence type="ECO:0000256" key="3">
    <source>
        <dbReference type="ARBA" id="ARBA00022741"/>
    </source>
</evidence>
<gene>
    <name evidence="12" type="primary">LOC108674910</name>
</gene>
<feature type="coiled-coil region" evidence="8">
    <location>
        <begin position="1307"/>
        <end position="1355"/>
    </location>
</feature>
<evidence type="ECO:0000259" key="10">
    <source>
        <dbReference type="PROSITE" id="PS50067"/>
    </source>
</evidence>
<dbReference type="PRINTS" id="PR00380">
    <property type="entry name" value="KINESINHEAVY"/>
</dbReference>
<dbReference type="InterPro" id="IPR001752">
    <property type="entry name" value="Kinesin_motor_dom"/>
</dbReference>
<dbReference type="SUPFAM" id="SSF52540">
    <property type="entry name" value="P-loop containing nucleoside triphosphate hydrolases"/>
    <property type="match status" value="2"/>
</dbReference>
<dbReference type="OrthoDB" id="6345572at2759"/>
<keyword evidence="7" id="KW-0505">Motor protein</keyword>
<evidence type="ECO:0000256" key="1">
    <source>
        <dbReference type="ARBA" id="ARBA00004245"/>
    </source>
</evidence>
<evidence type="ECO:0000256" key="2">
    <source>
        <dbReference type="ARBA" id="ARBA00022490"/>
    </source>
</evidence>
<dbReference type="InterPro" id="IPR027417">
    <property type="entry name" value="P-loop_NTPase"/>
</dbReference>
<feature type="compositionally biased region" description="Acidic residues" evidence="9">
    <location>
        <begin position="1232"/>
        <end position="1263"/>
    </location>
</feature>
<evidence type="ECO:0000256" key="8">
    <source>
        <dbReference type="SAM" id="Coils"/>
    </source>
</evidence>
<feature type="binding site" evidence="7">
    <location>
        <begin position="676"/>
        <end position="683"/>
    </location>
    <ligand>
        <name>ATP</name>
        <dbReference type="ChEBI" id="CHEBI:30616"/>
    </ligand>
</feature>
<name>A0A8B7NX53_HYAAZ</name>
<protein>
    <submittedName>
        <fullName evidence="12">Kinesin-like protein 2</fullName>
    </submittedName>
</protein>
<dbReference type="RefSeq" id="XP_018018379.1">
    <property type="nucleotide sequence ID" value="XM_018162890.1"/>
</dbReference>
<dbReference type="PANTHER" id="PTHR47969">
    <property type="entry name" value="CHROMOSOME-ASSOCIATED KINESIN KIF4A-RELATED"/>
    <property type="match status" value="1"/>
</dbReference>
<dbReference type="GO" id="GO:0008017">
    <property type="term" value="F:microtubule binding"/>
    <property type="evidence" value="ECO:0007669"/>
    <property type="project" value="InterPro"/>
</dbReference>
<dbReference type="PROSITE" id="PS50067">
    <property type="entry name" value="KINESIN_MOTOR_2"/>
    <property type="match status" value="1"/>
</dbReference>
<feature type="compositionally biased region" description="Basic and acidic residues" evidence="9">
    <location>
        <begin position="574"/>
        <end position="593"/>
    </location>
</feature>
<keyword evidence="3 7" id="KW-0547">Nucleotide-binding</keyword>
<dbReference type="KEGG" id="hazt:108674910"/>
<keyword evidence="5 8" id="KW-0175">Coiled coil</keyword>
<dbReference type="GO" id="GO:0007018">
    <property type="term" value="P:microtubule-based movement"/>
    <property type="evidence" value="ECO:0007669"/>
    <property type="project" value="InterPro"/>
</dbReference>
<evidence type="ECO:0000256" key="7">
    <source>
        <dbReference type="PROSITE-ProRule" id="PRU00283"/>
    </source>
</evidence>
<dbReference type="GO" id="GO:0051231">
    <property type="term" value="P:spindle elongation"/>
    <property type="evidence" value="ECO:0007669"/>
    <property type="project" value="TreeGrafter"/>
</dbReference>
<dbReference type="GO" id="GO:0005524">
    <property type="term" value="F:ATP binding"/>
    <property type="evidence" value="ECO:0007669"/>
    <property type="project" value="UniProtKB-UniRule"/>
</dbReference>
<comment type="subcellular location">
    <subcellularLocation>
        <location evidence="1">Cytoplasm</location>
        <location evidence="1">Cytoskeleton</location>
    </subcellularLocation>
</comment>
<keyword evidence="2" id="KW-0963">Cytoplasm</keyword>
<feature type="region of interest" description="Disordered" evidence="9">
    <location>
        <begin position="1178"/>
        <end position="1210"/>
    </location>
</feature>
<keyword evidence="6" id="KW-0206">Cytoskeleton</keyword>
<keyword evidence="4 7" id="KW-0067">ATP-binding</keyword>
<comment type="similarity">
    <text evidence="7">Belongs to the TRAFAC class myosin-kinesin ATPase superfamily. Kinesin family.</text>
</comment>
<evidence type="ECO:0000256" key="9">
    <source>
        <dbReference type="SAM" id="MobiDB-lite"/>
    </source>
</evidence>
<feature type="compositionally biased region" description="Low complexity" evidence="9">
    <location>
        <begin position="295"/>
        <end position="310"/>
    </location>
</feature>
<proteinExistence type="inferred from homology"/>
<organism evidence="11 12">
    <name type="scientific">Hyalella azteca</name>
    <name type="common">Amphipod</name>
    <dbReference type="NCBI Taxonomy" id="294128"/>
    <lineage>
        <taxon>Eukaryota</taxon>
        <taxon>Metazoa</taxon>
        <taxon>Ecdysozoa</taxon>
        <taxon>Arthropoda</taxon>
        <taxon>Crustacea</taxon>
        <taxon>Multicrustacea</taxon>
        <taxon>Malacostraca</taxon>
        <taxon>Eumalacostraca</taxon>
        <taxon>Peracarida</taxon>
        <taxon>Amphipoda</taxon>
        <taxon>Senticaudata</taxon>
        <taxon>Talitrida</taxon>
        <taxon>Talitroidea</taxon>
        <taxon>Hyalellidae</taxon>
        <taxon>Hyalella</taxon>
    </lineage>
</organism>
<dbReference type="SMART" id="SM00129">
    <property type="entry name" value="KISc"/>
    <property type="match status" value="1"/>
</dbReference>
<dbReference type="GeneID" id="108674910"/>
<evidence type="ECO:0000256" key="4">
    <source>
        <dbReference type="ARBA" id="ARBA00022840"/>
    </source>
</evidence>
<evidence type="ECO:0000313" key="11">
    <source>
        <dbReference type="Proteomes" id="UP000694843"/>
    </source>
</evidence>
<feature type="non-terminal residue" evidence="12">
    <location>
        <position position="1371"/>
    </location>
</feature>
<feature type="compositionally biased region" description="Polar residues" evidence="9">
    <location>
        <begin position="274"/>
        <end position="287"/>
    </location>
</feature>
<feature type="coiled-coil region" evidence="8">
    <location>
        <begin position="23"/>
        <end position="91"/>
    </location>
</feature>
<dbReference type="Pfam" id="PF00225">
    <property type="entry name" value="Kinesin"/>
    <property type="match status" value="2"/>
</dbReference>
<feature type="region of interest" description="Disordered" evidence="9">
    <location>
        <begin position="245"/>
        <end position="312"/>
    </location>
</feature>
<dbReference type="GO" id="GO:0003777">
    <property type="term" value="F:microtubule motor activity"/>
    <property type="evidence" value="ECO:0007669"/>
    <property type="project" value="InterPro"/>
</dbReference>
<evidence type="ECO:0000256" key="5">
    <source>
        <dbReference type="ARBA" id="ARBA00023054"/>
    </source>
</evidence>
<feature type="region of interest" description="Disordered" evidence="9">
    <location>
        <begin position="573"/>
        <end position="593"/>
    </location>
</feature>
<dbReference type="InterPro" id="IPR036961">
    <property type="entry name" value="Kinesin_motor_dom_sf"/>
</dbReference>
<dbReference type="InterPro" id="IPR027640">
    <property type="entry name" value="Kinesin-like_fam"/>
</dbReference>
<reference evidence="12" key="1">
    <citation type="submission" date="2025-08" db="UniProtKB">
        <authorList>
            <consortium name="RefSeq"/>
        </authorList>
    </citation>
    <scope>IDENTIFICATION</scope>
    <source>
        <tissue evidence="12">Whole organism</tissue>
    </source>
</reference>
<keyword evidence="11" id="KW-1185">Reference proteome</keyword>
<feature type="region of interest" description="Disordered" evidence="9">
    <location>
        <begin position="1231"/>
        <end position="1264"/>
    </location>
</feature>
<dbReference type="Proteomes" id="UP000694843">
    <property type="component" value="Unplaced"/>
</dbReference>
<feature type="domain" description="Kinesin motor" evidence="10">
    <location>
        <begin position="599"/>
        <end position="1118"/>
    </location>
</feature>
<evidence type="ECO:0000256" key="6">
    <source>
        <dbReference type="ARBA" id="ARBA00023212"/>
    </source>
</evidence>